<sequence>MLSDGGVGLSLEMKEYVFDGREDELRRKSERMRRKNGRRRKLLLRKLKKKQQQRRQQMLEKVPAAEAIEEIPAAEVIEDSINGDNLSNEEKTGDKGSFEQVVIILGIIEEFKSLFKKSTFK</sequence>
<reference evidence="1" key="1">
    <citation type="submission" date="2022-04" db="EMBL/GenBank/DDBJ databases">
        <title>A functionally conserved STORR gene fusion in Papaver species that diverged 16.8 million years ago.</title>
        <authorList>
            <person name="Catania T."/>
        </authorList>
    </citation>
    <scope>NUCLEOTIDE SEQUENCE</scope>
    <source>
        <strain evidence="1">S-188037</strain>
    </source>
</reference>
<dbReference type="AlphaFoldDB" id="A0AAD4S0I3"/>
<proteinExistence type="predicted"/>
<protein>
    <submittedName>
        <fullName evidence="1">Uncharacterized protein</fullName>
    </submittedName>
</protein>
<evidence type="ECO:0000313" key="2">
    <source>
        <dbReference type="Proteomes" id="UP001202328"/>
    </source>
</evidence>
<organism evidence="1 2">
    <name type="scientific">Papaver atlanticum</name>
    <dbReference type="NCBI Taxonomy" id="357466"/>
    <lineage>
        <taxon>Eukaryota</taxon>
        <taxon>Viridiplantae</taxon>
        <taxon>Streptophyta</taxon>
        <taxon>Embryophyta</taxon>
        <taxon>Tracheophyta</taxon>
        <taxon>Spermatophyta</taxon>
        <taxon>Magnoliopsida</taxon>
        <taxon>Ranunculales</taxon>
        <taxon>Papaveraceae</taxon>
        <taxon>Papaveroideae</taxon>
        <taxon>Papaver</taxon>
    </lineage>
</organism>
<evidence type="ECO:0000313" key="1">
    <source>
        <dbReference type="EMBL" id="KAI3849869.1"/>
    </source>
</evidence>
<name>A0AAD4S0I3_9MAGN</name>
<dbReference type="Proteomes" id="UP001202328">
    <property type="component" value="Unassembled WGS sequence"/>
</dbReference>
<keyword evidence="2" id="KW-1185">Reference proteome</keyword>
<dbReference type="EMBL" id="JAJJMB010016078">
    <property type="protein sequence ID" value="KAI3849869.1"/>
    <property type="molecule type" value="Genomic_DNA"/>
</dbReference>
<comment type="caution">
    <text evidence="1">The sequence shown here is derived from an EMBL/GenBank/DDBJ whole genome shotgun (WGS) entry which is preliminary data.</text>
</comment>
<gene>
    <name evidence="1" type="ORF">MKW98_026783</name>
</gene>
<accession>A0AAD4S0I3</accession>